<name>A0A1I0VLW3_9FLAO</name>
<evidence type="ECO:0000313" key="2">
    <source>
        <dbReference type="Proteomes" id="UP000199604"/>
    </source>
</evidence>
<dbReference type="Proteomes" id="UP000199604">
    <property type="component" value="Unassembled WGS sequence"/>
</dbReference>
<gene>
    <name evidence="1" type="ORF">SAMN05660845_0472</name>
</gene>
<dbReference type="RefSeq" id="WP_091473527.1">
    <property type="nucleotide sequence ID" value="NZ_FOJT01000001.1"/>
</dbReference>
<evidence type="ECO:0008006" key="3">
    <source>
        <dbReference type="Google" id="ProtNLM"/>
    </source>
</evidence>
<dbReference type="Gene3D" id="2.60.40.1930">
    <property type="match status" value="1"/>
</dbReference>
<dbReference type="AlphaFoldDB" id="A0A1I0VLW3"/>
<sequence>MDRLKHIIVIASLFIYNQATLAQNKYSISELNAIDKKINESIFISTNTNTFLTGENLLYKLFCLNNSSNAVSTFSKIAYIELVDSNKKSIFTQKLFLEKGIASGDFFIPTTLETGNYKLVGYTSWMLNKSNPDYFSIDISIINPYQTPTKNITNTTQENNITDTKKASIETTNNFSVVTNKKMFSNRETVTLNIKPNTTNESLKGNFSVSVRKLDTFSSKNKLNINEFIASKKATNIESNYNLEHFIIPELRGEIISGKIISKSGTNNIENKNISLSIPGKNYAFEITKTNKKGEFIFNLEKSFPSANIIIQIIESDKENYKIEINKVPSPNYSSLTFNEFQLNPELQNLIEEKAVASQIENAYYENKKDSLIPIKDAKTFYDPLSTEYILNDYTRFPTLKETVIEVVEGMYFKTENKIYSLHLRDFDLNNKLDIPALVIVDGLIIQDINELFAHKADLFYKISLIKGGYYFGSKLYNGLISFTTKQYDYDSKLSGDFIIKPEILRPLGEKKYFQPNYSNNNANRIPDYRYQLLWLPEIKLENKEQTISFLTSDVTGEFEILLEGISDNGKPIYVSEIIEVK</sequence>
<keyword evidence="2" id="KW-1185">Reference proteome</keyword>
<dbReference type="STRING" id="498292.SAMN05660845_0472"/>
<protein>
    <recommendedName>
        <fullName evidence="3">MG2 domain-containing protein</fullName>
    </recommendedName>
</protein>
<organism evidence="1 2">
    <name type="scientific">Flavobacterium swingsii</name>
    <dbReference type="NCBI Taxonomy" id="498292"/>
    <lineage>
        <taxon>Bacteria</taxon>
        <taxon>Pseudomonadati</taxon>
        <taxon>Bacteroidota</taxon>
        <taxon>Flavobacteriia</taxon>
        <taxon>Flavobacteriales</taxon>
        <taxon>Flavobacteriaceae</taxon>
        <taxon>Flavobacterium</taxon>
    </lineage>
</organism>
<evidence type="ECO:0000313" key="1">
    <source>
        <dbReference type="EMBL" id="SFA77395.1"/>
    </source>
</evidence>
<proteinExistence type="predicted"/>
<reference evidence="2" key="1">
    <citation type="submission" date="2016-10" db="EMBL/GenBank/DDBJ databases">
        <authorList>
            <person name="Varghese N."/>
            <person name="Submissions S."/>
        </authorList>
    </citation>
    <scope>NUCLEOTIDE SEQUENCE [LARGE SCALE GENOMIC DNA]</scope>
    <source>
        <strain evidence="2">DSM 21789</strain>
    </source>
</reference>
<dbReference type="EMBL" id="FOJT01000001">
    <property type="protein sequence ID" value="SFA77395.1"/>
    <property type="molecule type" value="Genomic_DNA"/>
</dbReference>
<dbReference type="OrthoDB" id="679547at2"/>
<accession>A0A1I0VLW3</accession>